<comment type="caution">
    <text evidence="2">The sequence shown here is derived from an EMBL/GenBank/DDBJ whole genome shotgun (WGS) entry which is preliminary data.</text>
</comment>
<accession>A0A812VH01</accession>
<reference evidence="2" key="1">
    <citation type="submission" date="2021-02" db="EMBL/GenBank/DDBJ databases">
        <authorList>
            <person name="Dougan E. K."/>
            <person name="Rhodes N."/>
            <person name="Thang M."/>
            <person name="Chan C."/>
        </authorList>
    </citation>
    <scope>NUCLEOTIDE SEQUENCE</scope>
</reference>
<name>A0A812VH01_9DINO</name>
<organism evidence="2 3">
    <name type="scientific">Symbiodinium natans</name>
    <dbReference type="NCBI Taxonomy" id="878477"/>
    <lineage>
        <taxon>Eukaryota</taxon>
        <taxon>Sar</taxon>
        <taxon>Alveolata</taxon>
        <taxon>Dinophyceae</taxon>
        <taxon>Suessiales</taxon>
        <taxon>Symbiodiniaceae</taxon>
        <taxon>Symbiodinium</taxon>
    </lineage>
</organism>
<keyword evidence="3" id="KW-1185">Reference proteome</keyword>
<feature type="compositionally biased region" description="Polar residues" evidence="1">
    <location>
        <begin position="80"/>
        <end position="95"/>
    </location>
</feature>
<gene>
    <name evidence="2" type="ORF">SNAT2548_LOCUS35084</name>
</gene>
<feature type="compositionally biased region" description="Low complexity" evidence="1">
    <location>
        <begin position="119"/>
        <end position="142"/>
    </location>
</feature>
<dbReference type="AlphaFoldDB" id="A0A812VH01"/>
<dbReference type="Proteomes" id="UP000604046">
    <property type="component" value="Unassembled WGS sequence"/>
</dbReference>
<feature type="region of interest" description="Disordered" evidence="1">
    <location>
        <begin position="32"/>
        <end position="147"/>
    </location>
</feature>
<feature type="compositionally biased region" description="Low complexity" evidence="1">
    <location>
        <begin position="57"/>
        <end position="66"/>
    </location>
</feature>
<proteinExistence type="predicted"/>
<evidence type="ECO:0000256" key="1">
    <source>
        <dbReference type="SAM" id="MobiDB-lite"/>
    </source>
</evidence>
<dbReference type="EMBL" id="CAJNDS010002845">
    <property type="protein sequence ID" value="CAE7617115.1"/>
    <property type="molecule type" value="Genomic_DNA"/>
</dbReference>
<protein>
    <submittedName>
        <fullName evidence="2">Uncharacterized protein</fullName>
    </submittedName>
</protein>
<sequence length="160" mass="17802">MLNHILLLHQSTQLQQLRQVQTEQDRHLRELQQLQSAPGPCIPRTRRASPPRRSERAQTAQTAQAQIQERGLPRADQERLSGSQALPTLPTSPSAADQVPPVESWRRHEQQPPPEYEASDASVSEASASLSSVVPSSRGSLRLQRDRAALQRRLTELGDG</sequence>
<evidence type="ECO:0000313" key="3">
    <source>
        <dbReference type="Proteomes" id="UP000604046"/>
    </source>
</evidence>
<evidence type="ECO:0000313" key="2">
    <source>
        <dbReference type="EMBL" id="CAE7617115.1"/>
    </source>
</evidence>